<dbReference type="Proteomes" id="UP000051950">
    <property type="component" value="Unassembled WGS sequence"/>
</dbReference>
<dbReference type="AlphaFoldDB" id="A0A0T5VRQ0"/>
<protein>
    <recommendedName>
        <fullName evidence="1">Methyltransferase type 11 domain-containing protein</fullName>
    </recommendedName>
</protein>
<dbReference type="RefSeq" id="WP_057932212.1">
    <property type="nucleotide sequence ID" value="NZ_LMZQ01000005.1"/>
</dbReference>
<dbReference type="InterPro" id="IPR029063">
    <property type="entry name" value="SAM-dependent_MTases_sf"/>
</dbReference>
<dbReference type="Pfam" id="PF08241">
    <property type="entry name" value="Methyltransf_11"/>
    <property type="match status" value="1"/>
</dbReference>
<evidence type="ECO:0000313" key="3">
    <source>
        <dbReference type="Proteomes" id="UP000051950"/>
    </source>
</evidence>
<dbReference type="SUPFAM" id="SSF53335">
    <property type="entry name" value="S-adenosyl-L-methionine-dependent methyltransferases"/>
    <property type="match status" value="1"/>
</dbReference>
<dbReference type="PANTHER" id="PTHR43591">
    <property type="entry name" value="METHYLTRANSFERASE"/>
    <property type="match status" value="1"/>
</dbReference>
<dbReference type="STRING" id="687842.ASU31_10235"/>
<dbReference type="GO" id="GO:0008757">
    <property type="term" value="F:S-adenosylmethionine-dependent methyltransferase activity"/>
    <property type="evidence" value="ECO:0007669"/>
    <property type="project" value="InterPro"/>
</dbReference>
<dbReference type="PANTHER" id="PTHR43591:SF110">
    <property type="entry name" value="RHODANESE DOMAIN-CONTAINING PROTEIN"/>
    <property type="match status" value="1"/>
</dbReference>
<evidence type="ECO:0000313" key="2">
    <source>
        <dbReference type="EMBL" id="KRT16531.1"/>
    </source>
</evidence>
<dbReference type="EMBL" id="LMZQ01000005">
    <property type="protein sequence ID" value="KRT16531.1"/>
    <property type="molecule type" value="Genomic_DNA"/>
</dbReference>
<dbReference type="CDD" id="cd02440">
    <property type="entry name" value="AdoMet_MTases"/>
    <property type="match status" value="1"/>
</dbReference>
<gene>
    <name evidence="2" type="ORF">ASU31_10235</name>
</gene>
<proteinExistence type="predicted"/>
<sequence length="273" mass="30245">MNDTLTKDPSADLPGDTATRYEQFFGPLFFEPYAIEVAKRIHSIPVSVVLEIAAGTGRVTRHIREHIPYSAKLIASDISEEMLAVAKKTLGQLDIDWRNIDAQQLPFSDNSIDLVVCCFGYMFVPDKAKAFAEAYRVLKPGGLFLFTTWDKLENNAASYSARSIAMKYLEQPLPESHNLATSMNNEALITPLLKDAGFAKISIEKVKLFSVSPTAKEAACGLVEWGPVYEEIKKHNPSCIDEIKIKVEKELAEKFGAAPMIAPISAVFSQAWK</sequence>
<dbReference type="Gene3D" id="3.40.50.150">
    <property type="entry name" value="Vaccinia Virus protein VP39"/>
    <property type="match status" value="1"/>
</dbReference>
<name>A0A0T5VRQ0_9SPHI</name>
<evidence type="ECO:0000259" key="1">
    <source>
        <dbReference type="Pfam" id="PF08241"/>
    </source>
</evidence>
<comment type="caution">
    <text evidence="2">The sequence shown here is derived from an EMBL/GenBank/DDBJ whole genome shotgun (WGS) entry which is preliminary data.</text>
</comment>
<accession>A0A0T5VRQ0</accession>
<organism evidence="2 3">
    <name type="scientific">Pedobacter ginsenosidimutans</name>
    <dbReference type="NCBI Taxonomy" id="687842"/>
    <lineage>
        <taxon>Bacteria</taxon>
        <taxon>Pseudomonadati</taxon>
        <taxon>Bacteroidota</taxon>
        <taxon>Sphingobacteriia</taxon>
        <taxon>Sphingobacteriales</taxon>
        <taxon>Sphingobacteriaceae</taxon>
        <taxon>Pedobacter</taxon>
    </lineage>
</organism>
<dbReference type="OrthoDB" id="9795634at2"/>
<dbReference type="InterPro" id="IPR013216">
    <property type="entry name" value="Methyltransf_11"/>
</dbReference>
<reference evidence="2 3" key="1">
    <citation type="submission" date="2015-11" db="EMBL/GenBank/DDBJ databases">
        <title>Sequence of Pedobacter ginsenosidimutans.</title>
        <authorList>
            <person name="Carson E."/>
            <person name="Keyser V."/>
            <person name="Newman J."/>
            <person name="Miller J."/>
        </authorList>
    </citation>
    <scope>NUCLEOTIDE SEQUENCE [LARGE SCALE GENOMIC DNA]</scope>
    <source>
        <strain evidence="2 3">KACC 14530</strain>
    </source>
</reference>
<feature type="domain" description="Methyltransferase type 11" evidence="1">
    <location>
        <begin position="50"/>
        <end position="146"/>
    </location>
</feature>
<keyword evidence="3" id="KW-1185">Reference proteome</keyword>